<feature type="region of interest" description="Disordered" evidence="1">
    <location>
        <begin position="1"/>
        <end position="63"/>
    </location>
</feature>
<name>A0A1D9Q250_SCLS1</name>
<gene>
    <name evidence="2" type="ORF">sscle_04g037840</name>
</gene>
<feature type="compositionally biased region" description="Polar residues" evidence="1">
    <location>
        <begin position="537"/>
        <end position="561"/>
    </location>
</feature>
<dbReference type="Proteomes" id="UP000177798">
    <property type="component" value="Chromosome 4"/>
</dbReference>
<feature type="region of interest" description="Disordered" evidence="1">
    <location>
        <begin position="94"/>
        <end position="213"/>
    </location>
</feature>
<evidence type="ECO:0000313" key="2">
    <source>
        <dbReference type="EMBL" id="APA09014.1"/>
    </source>
</evidence>
<evidence type="ECO:0000256" key="1">
    <source>
        <dbReference type="SAM" id="MobiDB-lite"/>
    </source>
</evidence>
<dbReference type="OrthoDB" id="2537141at2759"/>
<organism evidence="2 3">
    <name type="scientific">Sclerotinia sclerotiorum (strain ATCC 18683 / 1980 / Ss-1)</name>
    <name type="common">White mold</name>
    <name type="synonym">Whetzelinia sclerotiorum</name>
    <dbReference type="NCBI Taxonomy" id="665079"/>
    <lineage>
        <taxon>Eukaryota</taxon>
        <taxon>Fungi</taxon>
        <taxon>Dikarya</taxon>
        <taxon>Ascomycota</taxon>
        <taxon>Pezizomycotina</taxon>
        <taxon>Leotiomycetes</taxon>
        <taxon>Helotiales</taxon>
        <taxon>Sclerotiniaceae</taxon>
        <taxon>Sclerotinia</taxon>
    </lineage>
</organism>
<protein>
    <submittedName>
        <fullName evidence="2">Uncharacterized protein</fullName>
    </submittedName>
</protein>
<feature type="compositionally biased region" description="Basic and acidic residues" evidence="1">
    <location>
        <begin position="95"/>
        <end position="110"/>
    </location>
</feature>
<evidence type="ECO:0000313" key="3">
    <source>
        <dbReference type="Proteomes" id="UP000177798"/>
    </source>
</evidence>
<accession>A0A1D9Q250</accession>
<feature type="compositionally biased region" description="Basic and acidic residues" evidence="1">
    <location>
        <begin position="120"/>
        <end position="130"/>
    </location>
</feature>
<feature type="compositionally biased region" description="Basic and acidic residues" evidence="1">
    <location>
        <begin position="147"/>
        <end position="157"/>
    </location>
</feature>
<dbReference type="AlphaFoldDB" id="A0A1D9Q250"/>
<feature type="compositionally biased region" description="Basic residues" evidence="1">
    <location>
        <begin position="1"/>
        <end position="30"/>
    </location>
</feature>
<feature type="compositionally biased region" description="Polar residues" evidence="1">
    <location>
        <begin position="358"/>
        <end position="375"/>
    </location>
</feature>
<reference evidence="3" key="1">
    <citation type="journal article" date="2017" name="Genome Biol. Evol.">
        <title>The complete genome sequence of the phytopathogenic fungus Sclerotinia sclerotiorum reveals insights into the genome architecture of broad host range pathogens.</title>
        <authorList>
            <person name="Derbyshire M."/>
            <person name="Denton-Giles M."/>
            <person name="Hegedus D."/>
            <person name="Seifbarghy S."/>
            <person name="Rollins J."/>
            <person name="van Kan J."/>
            <person name="Seidl M.F."/>
            <person name="Faino L."/>
            <person name="Mbengue M."/>
            <person name="Navaud O."/>
            <person name="Raffaele S."/>
            <person name="Hammond-Kosack K."/>
            <person name="Heard S."/>
            <person name="Oliver R."/>
        </authorList>
    </citation>
    <scope>NUCLEOTIDE SEQUENCE [LARGE SCALE GENOMIC DNA]</scope>
    <source>
        <strain evidence="3">ATCC 18683 / 1980 / Ss-1</strain>
    </source>
</reference>
<feature type="region of interest" description="Disordered" evidence="1">
    <location>
        <begin position="495"/>
        <end position="561"/>
    </location>
</feature>
<feature type="compositionally biased region" description="Basic and acidic residues" evidence="1">
    <location>
        <begin position="31"/>
        <end position="63"/>
    </location>
</feature>
<feature type="region of interest" description="Disordered" evidence="1">
    <location>
        <begin position="281"/>
        <end position="300"/>
    </location>
</feature>
<sequence>MDYNHHSRKRKHAHRHKSRFGGSAKLRKHNNHDSAHPRHPRDHSSERSAEKRQPLAFKDQDELSGNKDYIRSWLAQTQNEDITESLELLKQTSPKIDHLKEKSKHPDYIHTGHIPGKSRLTTESKPKPDQETVSFDSSLLEAPRVPVAKERARDIRELSATYDGKKTTQSHKHQKKPASTMTSISSQYSVVQPRQETFEKRARHKTKEDRYDTKMKSNKAEMVNKPMKTRREKRGDRKKAARKASHDLMDNFASNKIGLDRLSVSRILVWENGNLSFQVRPPNGPGIFQNGRASSPPRRRGLPDLAFSEMEFLQRSSKKSRMNDNIVVPKSRVKEKRKAARAQDEIAAFFKPSKTPVRDNSSTIEHPTSPTSTHGASLYEGQLRRDREHDQQRYYSEILTPRVNERRDYLKESSSQQVQPNQVRFTPDHGPQFLSKNVADCNMYSDTIVTWSESQNSPGATMALRRAREQYCQRQNSTTPDSVRSSMEKTGIFKDTGIESSSRRKPHMRVAVCKEPYETRDKASASTADGPAVISRDLSSLSTDSAQKNHEISPSPNLQQQDCLPGSLLHMEKKTEEAPLRERALDSAETRVDRLQRTVVEYYDPNRGWYRKEDSKPPSQSLDLPPDLAVAPIPTPLTRQQMACNARIKRPSTTLPVIREASDESRENSSSSISGIPEKGIQRTEYAPIRSSSVRGHISPVTVMARQDNGILGPHVPEPMSPQPCSQSHHGQYSQFDQSGLTTNDINGNAMPQGEMMNEEGRQLHLTGGTHLNGRTHTPLETIPNIISNSEHFQFFTGPPFQRGLPSSHERPMQHTTSTPRSPLIRLPSLYVQQLEIEQEKNQMANGPLNGRFGRHGSYDVQRPNINTKSHREYWDNTETEQEMTCGVEDVLENRHCTGDVGELGPQGANACEAPLSRHRVTGIWHGNSKFDVQSPDYQLQHIQGHEYNQWDSDNLYLQEPLIETQHQQNLQQLHEMDFLSNQLVQRSLPTRYPGLDESQNGNASETILMQRFWRPNPQY</sequence>
<feature type="compositionally biased region" description="Polar residues" evidence="1">
    <location>
        <begin position="177"/>
        <end position="195"/>
    </location>
</feature>
<dbReference type="VEuPathDB" id="FungiDB:sscle_04g037840"/>
<feature type="region of interest" description="Disordered" evidence="1">
    <location>
        <begin position="353"/>
        <end position="378"/>
    </location>
</feature>
<dbReference type="EMBL" id="CP017817">
    <property type="protein sequence ID" value="APA09014.1"/>
    <property type="molecule type" value="Genomic_DNA"/>
</dbReference>
<proteinExistence type="predicted"/>
<feature type="compositionally biased region" description="Basic and acidic residues" evidence="1">
    <location>
        <begin position="196"/>
        <end position="213"/>
    </location>
</feature>